<dbReference type="GO" id="GO:0019752">
    <property type="term" value="P:carboxylic acid metabolic process"/>
    <property type="evidence" value="ECO:0007669"/>
    <property type="project" value="UniProtKB-ARBA"/>
</dbReference>
<evidence type="ECO:0000256" key="1">
    <source>
        <dbReference type="ARBA" id="ARBA00008903"/>
    </source>
</evidence>
<dbReference type="Pfam" id="PF02423">
    <property type="entry name" value="OCD_Mu_crystall"/>
    <property type="match status" value="1"/>
</dbReference>
<gene>
    <name evidence="2" type="ORF">Ldro_1805</name>
</gene>
<dbReference type="AlphaFoldDB" id="A0A0W0SVB0"/>
<dbReference type="InterPro" id="IPR003462">
    <property type="entry name" value="ODC_Mu_crystall"/>
</dbReference>
<dbReference type="PATRIC" id="fig|1212489.4.peg.1908"/>
<dbReference type="SUPFAM" id="SSF51735">
    <property type="entry name" value="NAD(P)-binding Rossmann-fold domains"/>
    <property type="match status" value="1"/>
</dbReference>
<evidence type="ECO:0000313" key="3">
    <source>
        <dbReference type="Proteomes" id="UP000054736"/>
    </source>
</evidence>
<dbReference type="PANTHER" id="PTHR13812">
    <property type="entry name" value="KETIMINE REDUCTASE MU-CRYSTALLIN"/>
    <property type="match status" value="1"/>
</dbReference>
<dbReference type="Proteomes" id="UP000054736">
    <property type="component" value="Unassembled WGS sequence"/>
</dbReference>
<comment type="similarity">
    <text evidence="1">Belongs to the ornithine cyclodeaminase/mu-crystallin family.</text>
</comment>
<proteinExistence type="inferred from homology"/>
<keyword evidence="3" id="KW-1185">Reference proteome</keyword>
<comment type="caution">
    <text evidence="2">The sequence shown here is derived from an EMBL/GenBank/DDBJ whole genome shotgun (WGS) entry which is preliminary data.</text>
</comment>
<dbReference type="STRING" id="1212489.Ldro_1805"/>
<dbReference type="EMBL" id="LNXY01000021">
    <property type="protein sequence ID" value="KTC87133.1"/>
    <property type="molecule type" value="Genomic_DNA"/>
</dbReference>
<sequence>MALKLLSLSEVKQSITMPEAIDATERAFIQLAQQEATLPLRTGIPVGKNGLTLTMPAYLSKEKILGLKVVSVFPDNVQHNKPSINGTILLLDATTGEPLMLMDAGYLTALRTGAISGLATKYFSQDLSSTVAIVGAGVQAITQLEAVAAVRQIERVLVWSRNLDSAGKFAKEMGAFYDVQVCEQLSSALKKADIICTATGSTEPLIHLQDLQSHAHVNAIGSHHPSMQEISGEVLQKALVIVDQIEAVMKEAGEIINAVEQQKIKKESIIELGSWLLNKDPQIQERLTVFKSVGLAIQDLGVAQVVYQNALKMNLGSTFKLN</sequence>
<dbReference type="GO" id="GO:0016491">
    <property type="term" value="F:oxidoreductase activity"/>
    <property type="evidence" value="ECO:0007669"/>
    <property type="project" value="UniProtKB-ARBA"/>
</dbReference>
<dbReference type="Gene3D" id="3.30.1780.10">
    <property type="entry name" value="ornithine cyclodeaminase, domain 1"/>
    <property type="match status" value="1"/>
</dbReference>
<dbReference type="InterPro" id="IPR023401">
    <property type="entry name" value="ODC_N"/>
</dbReference>
<dbReference type="PANTHER" id="PTHR13812:SF19">
    <property type="entry name" value="KETIMINE REDUCTASE MU-CRYSTALLIN"/>
    <property type="match status" value="1"/>
</dbReference>
<dbReference type="RefSeq" id="WP_058496117.1">
    <property type="nucleotide sequence ID" value="NZ_CAAAIU010000020.1"/>
</dbReference>
<dbReference type="Gene3D" id="3.40.50.720">
    <property type="entry name" value="NAD(P)-binding Rossmann-like Domain"/>
    <property type="match status" value="1"/>
</dbReference>
<dbReference type="OrthoDB" id="9809203at2"/>
<dbReference type="InterPro" id="IPR036291">
    <property type="entry name" value="NAD(P)-bd_dom_sf"/>
</dbReference>
<name>A0A0W0SVB0_9GAMM</name>
<dbReference type="PIRSF" id="PIRSF001439">
    <property type="entry name" value="CryM"/>
    <property type="match status" value="1"/>
</dbReference>
<organism evidence="2 3">
    <name type="scientific">Legionella drozanskii LLAP-1</name>
    <dbReference type="NCBI Taxonomy" id="1212489"/>
    <lineage>
        <taxon>Bacteria</taxon>
        <taxon>Pseudomonadati</taxon>
        <taxon>Pseudomonadota</taxon>
        <taxon>Gammaproteobacteria</taxon>
        <taxon>Legionellales</taxon>
        <taxon>Legionellaceae</taxon>
        <taxon>Legionella</taxon>
    </lineage>
</organism>
<reference evidence="2 3" key="1">
    <citation type="submission" date="2015-11" db="EMBL/GenBank/DDBJ databases">
        <title>Genomic analysis of 38 Legionella species identifies large and diverse effector repertoires.</title>
        <authorList>
            <person name="Burstein D."/>
            <person name="Amaro F."/>
            <person name="Zusman T."/>
            <person name="Lifshitz Z."/>
            <person name="Cohen O."/>
            <person name="Gilbert J.A."/>
            <person name="Pupko T."/>
            <person name="Shuman H.A."/>
            <person name="Segal G."/>
        </authorList>
    </citation>
    <scope>NUCLEOTIDE SEQUENCE [LARGE SCALE GENOMIC DNA]</scope>
    <source>
        <strain evidence="2 3">ATCC 700990</strain>
    </source>
</reference>
<accession>A0A0W0SVB0</accession>
<evidence type="ECO:0000313" key="2">
    <source>
        <dbReference type="EMBL" id="KTC87133.1"/>
    </source>
</evidence>
<protein>
    <submittedName>
        <fullName evidence="2">Ornithine cyclodeaminase</fullName>
    </submittedName>
</protein>
<dbReference type="FunFam" id="3.40.50.720:FF:000311">
    <property type="entry name" value="Ornithine cyclodeaminase"/>
    <property type="match status" value="1"/>
</dbReference>
<dbReference type="GO" id="GO:0005737">
    <property type="term" value="C:cytoplasm"/>
    <property type="evidence" value="ECO:0007669"/>
    <property type="project" value="TreeGrafter"/>
</dbReference>